<proteinExistence type="predicted"/>
<evidence type="ECO:0000256" key="1">
    <source>
        <dbReference type="SAM" id="SignalP"/>
    </source>
</evidence>
<name>A0A6G1PMB3_CHAAH</name>
<reference evidence="3" key="2">
    <citation type="submission" date="2019-02" db="EMBL/GenBank/DDBJ databases">
        <title>Opniocepnalus argus Var Kimnra genome.</title>
        <authorList>
            <person name="Zhou C."/>
            <person name="Xiao S."/>
        </authorList>
    </citation>
    <scope>NUCLEOTIDE SEQUENCE [LARGE SCALE GENOMIC DNA]</scope>
</reference>
<dbReference type="Proteomes" id="UP000503349">
    <property type="component" value="Chromosome 7"/>
</dbReference>
<gene>
    <name evidence="2" type="ORF">EXN66_Car007146</name>
</gene>
<sequence length="94" mass="10690">MPCWLSEHWYFARFLLYFSPWVFSRPSLVVPHRLGSTSPPPLCTLAKSLYRILAISFTHSSPESPPQLPHPLFHFLNKLTLSPTPLCSAPFGSH</sequence>
<feature type="chain" id="PRO_5026287464" evidence="1">
    <location>
        <begin position="25"/>
        <end position="94"/>
    </location>
</feature>
<protein>
    <submittedName>
        <fullName evidence="2">Uncharacterized protein</fullName>
    </submittedName>
</protein>
<accession>A0A6G1PMB3</accession>
<keyword evidence="1" id="KW-0732">Signal</keyword>
<evidence type="ECO:0000313" key="2">
    <source>
        <dbReference type="EMBL" id="KAF3691471.1"/>
    </source>
</evidence>
<evidence type="ECO:0000313" key="3">
    <source>
        <dbReference type="Proteomes" id="UP000503349"/>
    </source>
</evidence>
<reference evidence="2 3" key="1">
    <citation type="submission" date="2019-02" db="EMBL/GenBank/DDBJ databases">
        <title>Opniocepnalus argus genome.</title>
        <authorList>
            <person name="Zhou C."/>
            <person name="Xiao S."/>
        </authorList>
    </citation>
    <scope>NUCLEOTIDE SEQUENCE [LARGE SCALE GENOMIC DNA]</scope>
    <source>
        <strain evidence="2">OARG1902GOOAL</strain>
        <tissue evidence="2">Muscle</tissue>
    </source>
</reference>
<feature type="signal peptide" evidence="1">
    <location>
        <begin position="1"/>
        <end position="24"/>
    </location>
</feature>
<dbReference type="AlphaFoldDB" id="A0A6G1PMB3"/>
<keyword evidence="3" id="KW-1185">Reference proteome</keyword>
<dbReference type="EMBL" id="CM015718">
    <property type="protein sequence ID" value="KAF3691471.1"/>
    <property type="molecule type" value="Genomic_DNA"/>
</dbReference>
<organism evidence="2 3">
    <name type="scientific">Channa argus</name>
    <name type="common">Northern snakehead</name>
    <name type="synonym">Ophicephalus argus</name>
    <dbReference type="NCBI Taxonomy" id="215402"/>
    <lineage>
        <taxon>Eukaryota</taxon>
        <taxon>Metazoa</taxon>
        <taxon>Chordata</taxon>
        <taxon>Craniata</taxon>
        <taxon>Vertebrata</taxon>
        <taxon>Euteleostomi</taxon>
        <taxon>Actinopterygii</taxon>
        <taxon>Neopterygii</taxon>
        <taxon>Teleostei</taxon>
        <taxon>Neoteleostei</taxon>
        <taxon>Acanthomorphata</taxon>
        <taxon>Anabantaria</taxon>
        <taxon>Anabantiformes</taxon>
        <taxon>Channoidei</taxon>
        <taxon>Channidae</taxon>
        <taxon>Channa</taxon>
    </lineage>
</organism>